<dbReference type="InterPro" id="IPR000415">
    <property type="entry name" value="Nitroreductase-like"/>
</dbReference>
<keyword evidence="2" id="KW-1185">Reference proteome</keyword>
<evidence type="ECO:0000313" key="1">
    <source>
        <dbReference type="EMBL" id="MFC3454942.1"/>
    </source>
</evidence>
<organism evidence="1 2">
    <name type="scientific">Amycolatopsis speibonae</name>
    <dbReference type="NCBI Taxonomy" id="1450224"/>
    <lineage>
        <taxon>Bacteria</taxon>
        <taxon>Bacillati</taxon>
        <taxon>Actinomycetota</taxon>
        <taxon>Actinomycetes</taxon>
        <taxon>Pseudonocardiales</taxon>
        <taxon>Pseudonocardiaceae</taxon>
        <taxon>Amycolatopsis</taxon>
    </lineage>
</organism>
<accession>A0ABV7PAZ7</accession>
<sequence length="289" mass="31166">MEVLARAAVSAPSTRRGRPWSLALPERRAEVMEHVDPARPSSPSDRRDQLISCGAVLANLVLGVRVLGWDARVSVATEAEAPLAGVVAVTRRSPPSAHDLHGYSAISRRTSHDAEFSRVPVAPDLMARIVRRASGDVLCRVVHPGELRPLANLLEAAAESVRNEPELKVWTDAWHIRRADVRYSPSAEAWSPWAEVVRSGPLIPAGVKLADRLKKETLVVFCAATEGRPEVVSTGVAMESLWLAAVESGLAASTLTRPLRVPRIRSRLIAELALPGAPGLIMRLGYPAG</sequence>
<name>A0ABV7PAZ7_9PSEU</name>
<dbReference type="Proteomes" id="UP001595645">
    <property type="component" value="Unassembled WGS sequence"/>
</dbReference>
<proteinExistence type="predicted"/>
<dbReference type="SUPFAM" id="SSF55469">
    <property type="entry name" value="FMN-dependent nitroreductase-like"/>
    <property type="match status" value="1"/>
</dbReference>
<protein>
    <submittedName>
        <fullName evidence="1">Nitroreductase</fullName>
    </submittedName>
</protein>
<dbReference type="Gene3D" id="3.40.109.10">
    <property type="entry name" value="NADH Oxidase"/>
    <property type="match status" value="1"/>
</dbReference>
<dbReference type="RefSeq" id="WP_378244919.1">
    <property type="nucleotide sequence ID" value="NZ_JBHRWK010000076.1"/>
</dbReference>
<evidence type="ECO:0000313" key="2">
    <source>
        <dbReference type="Proteomes" id="UP001595645"/>
    </source>
</evidence>
<reference evidence="2" key="1">
    <citation type="journal article" date="2019" name="Int. J. Syst. Evol. Microbiol.">
        <title>The Global Catalogue of Microorganisms (GCM) 10K type strain sequencing project: providing services to taxonomists for standard genome sequencing and annotation.</title>
        <authorList>
            <consortium name="The Broad Institute Genomics Platform"/>
            <consortium name="The Broad Institute Genome Sequencing Center for Infectious Disease"/>
            <person name="Wu L."/>
            <person name="Ma J."/>
        </authorList>
    </citation>
    <scope>NUCLEOTIDE SEQUENCE [LARGE SCALE GENOMIC DNA]</scope>
    <source>
        <strain evidence="2">CGMCC 4.7676</strain>
    </source>
</reference>
<comment type="caution">
    <text evidence="1">The sequence shown here is derived from an EMBL/GenBank/DDBJ whole genome shotgun (WGS) entry which is preliminary data.</text>
</comment>
<gene>
    <name evidence="1" type="ORF">ACFOSH_36380</name>
</gene>
<dbReference type="EMBL" id="JBHRWK010000076">
    <property type="protein sequence ID" value="MFC3454942.1"/>
    <property type="molecule type" value="Genomic_DNA"/>
</dbReference>